<comment type="similarity">
    <text evidence="1 4">Belongs to the type-B carboxylesterase/lipase family.</text>
</comment>
<sequence length="558" mass="61057">METLWLYQILSVAQVGGANLDSTFNTSQHVLANTSYGTLRGVADFNNSTGGVIKFLGVPFAKPPTGSRRFKRPEAPDRWSGERSALQAGPWCPQALDPKVIGLIKLDEDCLTLNVYTPRSSSYPLPVMVWIHGGAFYRGSGSLFNGEELAQRGVVLVTFNYRLDVFGFLSTEDDILPGNYGLLDQILALEWVKRNIAAFGGDPNRVTVFGESAGGSSVSLLLLSPLASGLFQKAIIESGSALAPWSITYPTSQLSLNGISRLTGEKVNCRQINSVDFLACVQAANATDLLSASTQLRLSTKLDVIYIPRVETVFGVVPARPSQLLTSGQFTKVDTIRGYNTHEALFLLVNTSSITRPEFRQKISRVISPFKLSDMDAILSQFEEVYLANVSDGDLIIRHALSAISDYAFIAPIVLETKLAAAAAPSNKNYLYEFQYKRSVSATPAWIQAVHGDEVPFVFDSFSNPLLWPVDQGHTREDEDVSDEIIQLWTNFAKTGAPTDDVSLNALSWKPFTATQENLLIINKSLTASTSQKNSAVELYKKILQLIDKQTIPDVIVG</sequence>
<evidence type="ECO:0000313" key="6">
    <source>
        <dbReference type="EMBL" id="CAL1530127.1"/>
    </source>
</evidence>
<dbReference type="Pfam" id="PF00135">
    <property type="entry name" value="COesterase"/>
    <property type="match status" value="1"/>
</dbReference>
<keyword evidence="7" id="KW-1185">Reference proteome</keyword>
<protein>
    <recommendedName>
        <fullName evidence="4">Carboxylic ester hydrolase</fullName>
        <ecNumber evidence="4">3.1.1.-</ecNumber>
    </recommendedName>
</protein>
<feature type="domain" description="Carboxylesterase type B" evidence="5">
    <location>
        <begin position="32"/>
        <end position="535"/>
    </location>
</feature>
<evidence type="ECO:0000256" key="4">
    <source>
        <dbReference type="RuleBase" id="RU361235"/>
    </source>
</evidence>
<dbReference type="PROSITE" id="PS00122">
    <property type="entry name" value="CARBOXYLESTERASE_B_1"/>
    <property type="match status" value="1"/>
</dbReference>
<dbReference type="EMBL" id="CAXITT010000062">
    <property type="protein sequence ID" value="CAL1530127.1"/>
    <property type="molecule type" value="Genomic_DNA"/>
</dbReference>
<dbReference type="AlphaFoldDB" id="A0AAV2H8V7"/>
<gene>
    <name evidence="6" type="ORF">GSLYS_00004260001</name>
</gene>
<dbReference type="InterPro" id="IPR019826">
    <property type="entry name" value="Carboxylesterase_B_AS"/>
</dbReference>
<organism evidence="6 7">
    <name type="scientific">Lymnaea stagnalis</name>
    <name type="common">Great pond snail</name>
    <name type="synonym">Helix stagnalis</name>
    <dbReference type="NCBI Taxonomy" id="6523"/>
    <lineage>
        <taxon>Eukaryota</taxon>
        <taxon>Metazoa</taxon>
        <taxon>Spiralia</taxon>
        <taxon>Lophotrochozoa</taxon>
        <taxon>Mollusca</taxon>
        <taxon>Gastropoda</taxon>
        <taxon>Heterobranchia</taxon>
        <taxon>Euthyneura</taxon>
        <taxon>Panpulmonata</taxon>
        <taxon>Hygrophila</taxon>
        <taxon>Lymnaeoidea</taxon>
        <taxon>Lymnaeidae</taxon>
        <taxon>Lymnaea</taxon>
    </lineage>
</organism>
<comment type="caution">
    <text evidence="6">The sequence shown here is derived from an EMBL/GenBank/DDBJ whole genome shotgun (WGS) entry which is preliminary data.</text>
</comment>
<dbReference type="EC" id="3.1.1.-" evidence="4"/>
<dbReference type="PANTHER" id="PTHR43903">
    <property type="entry name" value="NEUROLIGIN"/>
    <property type="match status" value="1"/>
</dbReference>
<proteinExistence type="inferred from homology"/>
<dbReference type="InterPro" id="IPR002018">
    <property type="entry name" value="CarbesteraseB"/>
</dbReference>
<name>A0AAV2H8V7_LYMST</name>
<dbReference type="InterPro" id="IPR029058">
    <property type="entry name" value="AB_hydrolase_fold"/>
</dbReference>
<evidence type="ECO:0000259" key="5">
    <source>
        <dbReference type="Pfam" id="PF00135"/>
    </source>
</evidence>
<reference evidence="6 7" key="1">
    <citation type="submission" date="2024-04" db="EMBL/GenBank/DDBJ databases">
        <authorList>
            <consortium name="Genoscope - CEA"/>
            <person name="William W."/>
        </authorList>
    </citation>
    <scope>NUCLEOTIDE SEQUENCE [LARGE SCALE GENOMIC DNA]</scope>
</reference>
<evidence type="ECO:0000313" key="7">
    <source>
        <dbReference type="Proteomes" id="UP001497497"/>
    </source>
</evidence>
<dbReference type="InterPro" id="IPR019819">
    <property type="entry name" value="Carboxylesterase_B_CS"/>
</dbReference>
<dbReference type="Gene3D" id="3.40.50.1820">
    <property type="entry name" value="alpha/beta hydrolase"/>
    <property type="match status" value="1"/>
</dbReference>
<dbReference type="SUPFAM" id="SSF53474">
    <property type="entry name" value="alpha/beta-Hydrolases"/>
    <property type="match status" value="1"/>
</dbReference>
<dbReference type="GO" id="GO:0016787">
    <property type="term" value="F:hydrolase activity"/>
    <property type="evidence" value="ECO:0007669"/>
    <property type="project" value="UniProtKB-KW"/>
</dbReference>
<evidence type="ECO:0000256" key="2">
    <source>
        <dbReference type="ARBA" id="ARBA00022729"/>
    </source>
</evidence>
<keyword evidence="2" id="KW-0732">Signal</keyword>
<accession>A0AAV2H8V7</accession>
<dbReference type="PROSITE" id="PS00941">
    <property type="entry name" value="CARBOXYLESTERASE_B_2"/>
    <property type="match status" value="1"/>
</dbReference>
<keyword evidence="3 4" id="KW-0378">Hydrolase</keyword>
<evidence type="ECO:0000256" key="1">
    <source>
        <dbReference type="ARBA" id="ARBA00005964"/>
    </source>
</evidence>
<evidence type="ECO:0000256" key="3">
    <source>
        <dbReference type="ARBA" id="ARBA00022801"/>
    </source>
</evidence>
<dbReference type="Proteomes" id="UP001497497">
    <property type="component" value="Unassembled WGS sequence"/>
</dbReference>
<dbReference type="InterPro" id="IPR051093">
    <property type="entry name" value="Neuroligin/BSAL"/>
</dbReference>